<dbReference type="Proteomes" id="UP000199119">
    <property type="component" value="Unassembled WGS sequence"/>
</dbReference>
<evidence type="ECO:0000313" key="3">
    <source>
        <dbReference type="Proteomes" id="UP000199119"/>
    </source>
</evidence>
<keyword evidence="1" id="KW-1133">Transmembrane helix</keyword>
<feature type="non-terminal residue" evidence="2">
    <location>
        <position position="1337"/>
    </location>
</feature>
<keyword evidence="1" id="KW-0472">Membrane</keyword>
<dbReference type="NCBIfam" id="NF040662">
    <property type="entry name" value="attach_TipJ_rel"/>
    <property type="match status" value="1"/>
</dbReference>
<proteinExistence type="predicted"/>
<evidence type="ECO:0000313" key="2">
    <source>
        <dbReference type="EMBL" id="SFE88858.1"/>
    </source>
</evidence>
<reference evidence="3" key="1">
    <citation type="submission" date="2016-10" db="EMBL/GenBank/DDBJ databases">
        <authorList>
            <person name="Varghese N."/>
            <person name="Submissions S."/>
        </authorList>
    </citation>
    <scope>NUCLEOTIDE SEQUENCE [LARGE SCALE GENOMIC DNA]</scope>
    <source>
        <strain evidence="3">DSM 27981</strain>
    </source>
</reference>
<sequence>MDLNVQELGAVALVGGVAAEVLPQAGRLVVTPHPVTVDGQTNVPVDLQPGESLAAFLARHVPGIESGAWVVSIGGCSVPQALWARTYPKHGQLIAARCVVRRQVLSLVAIAALTYFSGGIAASLYGAAGGTFVAASAGLALSAIQAGVVLVGSMLINKVLAPKVPDAATAAAQKQVYSLTSQRNTARPYEPMPVLLGVMRVTPDLAAQPYAWYEGDDQYLGVRLLGGVNVHAVSDIAIGDTPIGNFADAAVYLNGFPGMASVPVPLHGNVDAVAGAALPWDGGSQWVTRTSSAGVIALQVDIEGRLYDSDPGSGTGLGPNATTITLEYRAVGAAGWTAWRAEAISNNTTDTLRYTWQLDVPLGRYEVRARVDRPTWADPGDVCEFAWAQLKSIQPDTTDYSQWGCIGIRIRASGQLSGGLDTVRATYTPRPLPVWTPGGWINATTMEQGACNPGALVLQVLRGIRAPNGTLQFGLGLADDQIDIDGLKAFMLHCTARGYTYSKWITSAMSIGAVLEEIALAGMGQYMWIDGSRPTVQWVASGQPTGGVVNMANIRKGSFSVAYNLAQAADGIEYSYLDRSTWETTTLRVSAPGVVSPLNPARITGEGITMAAHAAVMARYHLAQSLYQYKTIAFGADIEHLDYRRLSVLSISHDMTQWGFGGRVIDADIVVGKVVLTLDEPVPALATPFIGLRIPGERDYRVFRVAAFDGVDGLADTLTLVEPWPNGVALPGAAEDNPAHDTLWCYDFKPTPGLRVRVVSMRPQQDLEGADVAVVQESEEFWDYVYNGNYVPAPGNSSLPQLARPKVRRLQVTEQTNLQGDTEWYELRLSWDVEGAADHCQVWAALDGQQLRLVDAQATGNRSVIRIDAAGEWLIEVRPFDASGRLGELAYTTYGTAAVDLPPRNVDTFAVTQVAGELRRFVWAYANGQRPGNLAGVQIRYTAGERALSVADWDALTPILGAGDIYSGELETTRPDAGRWTFAVRAINTAGRLANGVRTYTITLQAPLASITDGLDDLTKGLDDTLGLITGGQPVAQMPKLPAPLVPLVLGQGAQITTHTTLLAAQGANINDAAEQLLQSVLAFGDLQQRMSDAGIVVDPATGTVRIYGVEANAEKVSALQILIDGIKGQLQLKATTQYVDAKIAQAVLGVADLALFEGMDARIHVVEVDLDSVKGEIKLLASSASVQGLAGRVGTAEQRLDAQAGQILARVTTAQFEAAQGAVNGRLATAEQQLEALGDAASIRQSIVVASQNSKAIAGVGEILLRNLLADWKADNRQRAEAASATSDLRVRMDEGLLAEATSRQQLAAALRDADAVLSADVKKEATARATKDEAL</sequence>
<accession>A0A1I2E8N9</accession>
<dbReference type="STRING" id="1177982.SAMN04489711_106283"/>
<organism evidence="2 3">
    <name type="scientific">Paracidovorax wautersii</name>
    <dbReference type="NCBI Taxonomy" id="1177982"/>
    <lineage>
        <taxon>Bacteria</taxon>
        <taxon>Pseudomonadati</taxon>
        <taxon>Pseudomonadota</taxon>
        <taxon>Betaproteobacteria</taxon>
        <taxon>Burkholderiales</taxon>
        <taxon>Comamonadaceae</taxon>
        <taxon>Paracidovorax</taxon>
    </lineage>
</organism>
<name>A0A1I2E8N9_9BURK</name>
<feature type="transmembrane region" description="Helical" evidence="1">
    <location>
        <begin position="104"/>
        <end position="126"/>
    </location>
</feature>
<keyword evidence="1" id="KW-0812">Transmembrane</keyword>
<dbReference type="EMBL" id="FONX01000006">
    <property type="protein sequence ID" value="SFE88858.1"/>
    <property type="molecule type" value="Genomic_DNA"/>
</dbReference>
<evidence type="ECO:0008006" key="4">
    <source>
        <dbReference type="Google" id="ProtNLM"/>
    </source>
</evidence>
<evidence type="ECO:0000256" key="1">
    <source>
        <dbReference type="SAM" id="Phobius"/>
    </source>
</evidence>
<protein>
    <recommendedName>
        <fullName evidence="4">Phage tail protein</fullName>
    </recommendedName>
</protein>
<gene>
    <name evidence="2" type="ORF">SAMN04489711_106283</name>
</gene>
<dbReference type="RefSeq" id="WP_245785194.1">
    <property type="nucleotide sequence ID" value="NZ_FONX01000006.1"/>
</dbReference>
<keyword evidence="3" id="KW-1185">Reference proteome</keyword>